<comment type="caution">
    <text evidence="1">The sequence shown here is derived from an EMBL/GenBank/DDBJ whole genome shotgun (WGS) entry which is preliminary data.</text>
</comment>
<protein>
    <submittedName>
        <fullName evidence="1">Uncharacterized protein</fullName>
    </submittedName>
</protein>
<evidence type="ECO:0000313" key="2">
    <source>
        <dbReference type="Proteomes" id="UP001172681"/>
    </source>
</evidence>
<dbReference type="AlphaFoldDB" id="A0AA38XVJ1"/>
<dbReference type="Proteomes" id="UP001172681">
    <property type="component" value="Unassembled WGS sequence"/>
</dbReference>
<gene>
    <name evidence="1" type="ORF">H2204_010774</name>
</gene>
<dbReference type="EMBL" id="JAPDRN010000093">
    <property type="protein sequence ID" value="KAJ9624592.1"/>
    <property type="molecule type" value="Genomic_DNA"/>
</dbReference>
<sequence length="150" mass="16538">MFIFDPKAFASLDAKDMLDGGHTTKTVLNAILGRCQLRWTMASQIKVGEGFIRPGDAVPMYNICAVEVEPRAIEKHVYKGIWKKWAKYLNPPRPAAPAASAGPPTPSTKGLRDMAVHRLLFLSCTDMRFDNLNTVPLSQGPDRPATDRGD</sequence>
<name>A0AA38XVJ1_9EURO</name>
<organism evidence="1 2">
    <name type="scientific">Knufia peltigerae</name>
    <dbReference type="NCBI Taxonomy" id="1002370"/>
    <lineage>
        <taxon>Eukaryota</taxon>
        <taxon>Fungi</taxon>
        <taxon>Dikarya</taxon>
        <taxon>Ascomycota</taxon>
        <taxon>Pezizomycotina</taxon>
        <taxon>Eurotiomycetes</taxon>
        <taxon>Chaetothyriomycetidae</taxon>
        <taxon>Chaetothyriales</taxon>
        <taxon>Trichomeriaceae</taxon>
        <taxon>Knufia</taxon>
    </lineage>
</organism>
<proteinExistence type="predicted"/>
<keyword evidence="2" id="KW-1185">Reference proteome</keyword>
<accession>A0AA38XVJ1</accession>
<reference evidence="1" key="1">
    <citation type="submission" date="2022-10" db="EMBL/GenBank/DDBJ databases">
        <title>Culturing micro-colonial fungi from biological soil crusts in the Mojave desert and describing Neophaeococcomyces mojavensis, and introducing the new genera and species Taxawa tesnikishii.</title>
        <authorList>
            <person name="Kurbessoian T."/>
            <person name="Stajich J.E."/>
        </authorList>
    </citation>
    <scope>NUCLEOTIDE SEQUENCE</scope>
    <source>
        <strain evidence="1">TK_35</strain>
    </source>
</reference>
<evidence type="ECO:0000313" key="1">
    <source>
        <dbReference type="EMBL" id="KAJ9624592.1"/>
    </source>
</evidence>